<evidence type="ECO:0000313" key="2">
    <source>
        <dbReference type="EMBL" id="WSD08589.1"/>
    </source>
</evidence>
<protein>
    <submittedName>
        <fullName evidence="2">Uncharacterized protein</fullName>
    </submittedName>
</protein>
<accession>A0ABZ1GR74</accession>
<feature type="region of interest" description="Disordered" evidence="1">
    <location>
        <begin position="18"/>
        <end position="38"/>
    </location>
</feature>
<dbReference type="Proteomes" id="UP001335325">
    <property type="component" value="Chromosome"/>
</dbReference>
<sequence length="67" mass="7121">MTAPGGCRRRLLLRGPLFAGKGAGRRRGTSWTGHPEQAARTLVWARIGRRRGDASSPAGRASGRAPL</sequence>
<feature type="compositionally biased region" description="Low complexity" evidence="1">
    <location>
        <begin position="54"/>
        <end position="67"/>
    </location>
</feature>
<dbReference type="GeneID" id="91545816"/>
<keyword evidence="3" id="KW-1185">Reference proteome</keyword>
<proteinExistence type="predicted"/>
<dbReference type="RefSeq" id="WP_326754466.1">
    <property type="nucleotide sequence ID" value="NZ_CP109134.1"/>
</dbReference>
<gene>
    <name evidence="2" type="ORF">OIE73_24580</name>
</gene>
<feature type="region of interest" description="Disordered" evidence="1">
    <location>
        <begin position="48"/>
        <end position="67"/>
    </location>
</feature>
<evidence type="ECO:0000313" key="3">
    <source>
        <dbReference type="Proteomes" id="UP001335325"/>
    </source>
</evidence>
<organism evidence="2 3">
    <name type="scientific">Streptomyces hirsutus</name>
    <dbReference type="NCBI Taxonomy" id="35620"/>
    <lineage>
        <taxon>Bacteria</taxon>
        <taxon>Bacillati</taxon>
        <taxon>Actinomycetota</taxon>
        <taxon>Actinomycetes</taxon>
        <taxon>Kitasatosporales</taxon>
        <taxon>Streptomycetaceae</taxon>
        <taxon>Streptomyces</taxon>
    </lineage>
</organism>
<evidence type="ECO:0000256" key="1">
    <source>
        <dbReference type="SAM" id="MobiDB-lite"/>
    </source>
</evidence>
<reference evidence="2 3" key="1">
    <citation type="submission" date="2022-10" db="EMBL/GenBank/DDBJ databases">
        <title>The complete genomes of actinobacterial strains from the NBC collection.</title>
        <authorList>
            <person name="Joergensen T.S."/>
            <person name="Alvarez Arevalo M."/>
            <person name="Sterndorff E.B."/>
            <person name="Faurdal D."/>
            <person name="Vuksanovic O."/>
            <person name="Mourched A.-S."/>
            <person name="Charusanti P."/>
            <person name="Shaw S."/>
            <person name="Blin K."/>
            <person name="Weber T."/>
        </authorList>
    </citation>
    <scope>NUCLEOTIDE SEQUENCE [LARGE SCALE GENOMIC DNA]</scope>
    <source>
        <strain evidence="2 3">NBC 01753</strain>
    </source>
</reference>
<name>A0ABZ1GR74_9ACTN</name>
<dbReference type="EMBL" id="CP109134">
    <property type="protein sequence ID" value="WSD08589.1"/>
    <property type="molecule type" value="Genomic_DNA"/>
</dbReference>